<proteinExistence type="predicted"/>
<organism evidence="5 6">
    <name type="scientific">Bambusicola thoracicus</name>
    <name type="common">Chinese bamboo-partridge</name>
    <name type="synonym">Perdix thoracica</name>
    <dbReference type="NCBI Taxonomy" id="9083"/>
    <lineage>
        <taxon>Eukaryota</taxon>
        <taxon>Metazoa</taxon>
        <taxon>Chordata</taxon>
        <taxon>Craniata</taxon>
        <taxon>Vertebrata</taxon>
        <taxon>Euteleostomi</taxon>
        <taxon>Archelosauria</taxon>
        <taxon>Archosauria</taxon>
        <taxon>Dinosauria</taxon>
        <taxon>Saurischia</taxon>
        <taxon>Theropoda</taxon>
        <taxon>Coelurosauria</taxon>
        <taxon>Aves</taxon>
        <taxon>Neognathae</taxon>
        <taxon>Galloanserae</taxon>
        <taxon>Galliformes</taxon>
        <taxon>Phasianidae</taxon>
        <taxon>Perdicinae</taxon>
        <taxon>Bambusicola</taxon>
    </lineage>
</organism>
<dbReference type="InterPro" id="IPR044145">
    <property type="entry name" value="IF2_II"/>
</dbReference>
<reference evidence="5 6" key="1">
    <citation type="submission" date="2018-01" db="EMBL/GenBank/DDBJ databases">
        <title>Comparison of the Chinese Bamboo Partridge and Red Junglefowl genome sequences highlights the importance of demography in genome evolution.</title>
        <authorList>
            <person name="Tiley G.P."/>
            <person name="Kimball R.T."/>
            <person name="Braun E.L."/>
            <person name="Burleigh J.G."/>
        </authorList>
    </citation>
    <scope>NUCLEOTIDE SEQUENCE [LARGE SCALE GENOMIC DNA]</scope>
    <source>
        <strain evidence="5">RTK389</strain>
        <tissue evidence="5">Blood</tissue>
    </source>
</reference>
<dbReference type="GO" id="GO:0005737">
    <property type="term" value="C:cytoplasm"/>
    <property type="evidence" value="ECO:0007669"/>
    <property type="project" value="TreeGrafter"/>
</dbReference>
<protein>
    <recommendedName>
        <fullName evidence="4">Elongation factor G-like domain-containing protein</fullName>
    </recommendedName>
</protein>
<keyword evidence="6" id="KW-1185">Reference proteome</keyword>
<dbReference type="FunFam" id="2.40.30.10:FF:000007">
    <property type="entry name" value="Translation initiation factor IF-2"/>
    <property type="match status" value="1"/>
</dbReference>
<comment type="caution">
    <text evidence="5">The sequence shown here is derived from an EMBL/GenBank/DDBJ whole genome shotgun (WGS) entry which is preliminary data.</text>
</comment>
<feature type="domain" description="Elongation factor G-like" evidence="4">
    <location>
        <begin position="227"/>
        <end position="305"/>
    </location>
</feature>
<evidence type="ECO:0000313" key="5">
    <source>
        <dbReference type="EMBL" id="POI24295.1"/>
    </source>
</evidence>
<dbReference type="InterPro" id="IPR009000">
    <property type="entry name" value="Transl_B-barrel_sf"/>
</dbReference>
<dbReference type="GO" id="GO:0005525">
    <property type="term" value="F:GTP binding"/>
    <property type="evidence" value="ECO:0007669"/>
    <property type="project" value="UniProtKB-KW"/>
</dbReference>
<gene>
    <name evidence="5" type="ORF">CIB84_011955</name>
</gene>
<sequence>MSNSMQEKKKDRRKLPITKGEVEIRQKMTVEELARAMGKDIDHIYEALLYTDIDVDSLEPDSILHEDSIKLIVKKSGMKYKSAKLREEKEKENKDAVKRPPADPAFLTPRPPVVTIMGHVDHGKTTLLDSLRKTQVAAMEAGGITQHIGAFLVPLVLAVNKCDKPEANPERVKKELLAHDVVCEEFGGDVQAVNISALKGDNLMVLAEATVLLAEMLELKADYTGLVEGTIIESRKDKGKGPVTTAIIQRGTLRKGCVLVAGKTWAKVRFMFDENGKAVDAASPSIPVEIMGWKEVPSAGDEILEVESEQRAHEVVAWRTYVEQQEKMKKDGAVIEAKQKEHRMEYEKKQQNLAHLTWRQRKAALYKANKHLMLLKPKERAETDKNVLSIIIKGAFMFFLLPH</sequence>
<evidence type="ECO:0000259" key="4">
    <source>
        <dbReference type="Pfam" id="PF22042"/>
    </source>
</evidence>
<keyword evidence="1" id="KW-0547">Nucleotide-binding</keyword>
<dbReference type="InterPro" id="IPR053905">
    <property type="entry name" value="EF-G-like_DII"/>
</dbReference>
<name>A0A2P4SJK7_BAMTH</name>
<dbReference type="AlphaFoldDB" id="A0A2P4SJK7"/>
<evidence type="ECO:0000313" key="6">
    <source>
        <dbReference type="Proteomes" id="UP000237246"/>
    </source>
</evidence>
<dbReference type="InterPro" id="IPR027417">
    <property type="entry name" value="P-loop_NTPase"/>
</dbReference>
<dbReference type="GO" id="GO:0003743">
    <property type="term" value="F:translation initiation factor activity"/>
    <property type="evidence" value="ECO:0007669"/>
    <property type="project" value="TreeGrafter"/>
</dbReference>
<dbReference type="EMBL" id="PPHD01042317">
    <property type="protein sequence ID" value="POI24295.1"/>
    <property type="molecule type" value="Genomic_DNA"/>
</dbReference>
<dbReference type="PANTHER" id="PTHR43381">
    <property type="entry name" value="TRANSLATION INITIATION FACTOR IF-2-RELATED"/>
    <property type="match status" value="1"/>
</dbReference>
<feature type="region of interest" description="Disordered" evidence="3">
    <location>
        <begin position="1"/>
        <end position="20"/>
    </location>
</feature>
<dbReference type="Gene3D" id="2.40.30.10">
    <property type="entry name" value="Translation factors"/>
    <property type="match status" value="1"/>
</dbReference>
<feature type="region of interest" description="Disordered" evidence="3">
    <location>
        <begin position="84"/>
        <end position="104"/>
    </location>
</feature>
<dbReference type="InterPro" id="IPR015760">
    <property type="entry name" value="TIF_IF2"/>
</dbReference>
<evidence type="ECO:0000256" key="3">
    <source>
        <dbReference type="SAM" id="MobiDB-lite"/>
    </source>
</evidence>
<evidence type="ECO:0000256" key="1">
    <source>
        <dbReference type="ARBA" id="ARBA00022741"/>
    </source>
</evidence>
<dbReference type="Pfam" id="PF22042">
    <property type="entry name" value="EF-G_D2"/>
    <property type="match status" value="1"/>
</dbReference>
<dbReference type="PANTHER" id="PTHR43381:SF20">
    <property type="entry name" value="TRANSLATION INITIATION FACTOR IF-2, MITOCHONDRIAL"/>
    <property type="match status" value="1"/>
</dbReference>
<dbReference type="OrthoDB" id="361630at2759"/>
<feature type="compositionally biased region" description="Basic and acidic residues" evidence="3">
    <location>
        <begin position="84"/>
        <end position="101"/>
    </location>
</feature>
<accession>A0A2P4SJK7</accession>
<dbReference type="SUPFAM" id="SSF52540">
    <property type="entry name" value="P-loop containing nucleoside triphosphate hydrolases"/>
    <property type="match status" value="1"/>
</dbReference>
<dbReference type="Gene3D" id="3.40.50.300">
    <property type="entry name" value="P-loop containing nucleotide triphosphate hydrolases"/>
    <property type="match status" value="2"/>
</dbReference>
<keyword evidence="2" id="KW-0342">GTP-binding</keyword>
<dbReference type="Proteomes" id="UP000237246">
    <property type="component" value="Unassembled WGS sequence"/>
</dbReference>
<evidence type="ECO:0000256" key="2">
    <source>
        <dbReference type="ARBA" id="ARBA00023134"/>
    </source>
</evidence>
<dbReference type="SUPFAM" id="SSF50447">
    <property type="entry name" value="Translation proteins"/>
    <property type="match status" value="1"/>
</dbReference>
<dbReference type="CDD" id="cd03702">
    <property type="entry name" value="IF2_mtIF2_II"/>
    <property type="match status" value="1"/>
</dbReference>